<evidence type="ECO:0000256" key="1">
    <source>
        <dbReference type="SAM" id="MobiDB-lite"/>
    </source>
</evidence>
<dbReference type="Proteomes" id="UP000598360">
    <property type="component" value="Unassembled WGS sequence"/>
</dbReference>
<evidence type="ECO:0000313" key="4">
    <source>
        <dbReference type="Proteomes" id="UP000598360"/>
    </source>
</evidence>
<evidence type="ECO:0000259" key="2">
    <source>
        <dbReference type="Pfam" id="PF04149"/>
    </source>
</evidence>
<sequence length="72" mass="7616">MPSTPAFGQWRKSSRSNGQGGQCVEVGFTADGALAGIRDTKEAGDPDRGTLAVSRSSFRSFLDAVRRGDVAR</sequence>
<dbReference type="InterPro" id="IPR007278">
    <property type="entry name" value="DUF397"/>
</dbReference>
<dbReference type="Pfam" id="PF04149">
    <property type="entry name" value="DUF397"/>
    <property type="match status" value="1"/>
</dbReference>
<dbReference type="EMBL" id="JADEYC010000032">
    <property type="protein sequence ID" value="MBE9376115.1"/>
    <property type="molecule type" value="Genomic_DNA"/>
</dbReference>
<dbReference type="RefSeq" id="WP_193929559.1">
    <property type="nucleotide sequence ID" value="NZ_JADEYC010000032.1"/>
</dbReference>
<protein>
    <submittedName>
        <fullName evidence="3">DUF397 domain-containing protein</fullName>
    </submittedName>
</protein>
<proteinExistence type="predicted"/>
<reference evidence="3" key="1">
    <citation type="submission" date="2020-10" db="EMBL/GenBank/DDBJ databases">
        <title>Diversity and distribution of actinomycetes associated with coral in the coast of Hainan.</title>
        <authorList>
            <person name="Li F."/>
        </authorList>
    </citation>
    <scope>NUCLEOTIDE SEQUENCE</scope>
    <source>
        <strain evidence="3">HNM0983</strain>
    </source>
</reference>
<gene>
    <name evidence="3" type="ORF">IQ251_16815</name>
</gene>
<name>A0A929G0Z1_9PSEU</name>
<evidence type="ECO:0000313" key="3">
    <source>
        <dbReference type="EMBL" id="MBE9376115.1"/>
    </source>
</evidence>
<keyword evidence="4" id="KW-1185">Reference proteome</keyword>
<dbReference type="AlphaFoldDB" id="A0A929G0Z1"/>
<feature type="domain" description="DUF397" evidence="2">
    <location>
        <begin position="9"/>
        <end position="66"/>
    </location>
</feature>
<feature type="region of interest" description="Disordered" evidence="1">
    <location>
        <begin position="1"/>
        <end position="24"/>
    </location>
</feature>
<comment type="caution">
    <text evidence="3">The sequence shown here is derived from an EMBL/GenBank/DDBJ whole genome shotgun (WGS) entry which is preliminary data.</text>
</comment>
<accession>A0A929G0Z1</accession>
<organism evidence="3 4">
    <name type="scientific">Saccharopolyspora montiporae</name>
    <dbReference type="NCBI Taxonomy" id="2781240"/>
    <lineage>
        <taxon>Bacteria</taxon>
        <taxon>Bacillati</taxon>
        <taxon>Actinomycetota</taxon>
        <taxon>Actinomycetes</taxon>
        <taxon>Pseudonocardiales</taxon>
        <taxon>Pseudonocardiaceae</taxon>
        <taxon>Saccharopolyspora</taxon>
    </lineage>
</organism>